<evidence type="ECO:0000256" key="3">
    <source>
        <dbReference type="ARBA" id="ARBA00022448"/>
    </source>
</evidence>
<dbReference type="AlphaFoldDB" id="A0A562TFR3"/>
<evidence type="ECO:0000256" key="8">
    <source>
        <dbReference type="SAM" id="Phobius"/>
    </source>
</evidence>
<comment type="caution">
    <text evidence="10">The sequence shown here is derived from an EMBL/GenBank/DDBJ whole genome shotgun (WGS) entry which is preliminary data.</text>
</comment>
<dbReference type="PROSITE" id="PS50850">
    <property type="entry name" value="MFS"/>
    <property type="match status" value="1"/>
</dbReference>
<dbReference type="Pfam" id="PF07690">
    <property type="entry name" value="MFS_1"/>
    <property type="match status" value="1"/>
</dbReference>
<feature type="transmembrane region" description="Helical" evidence="8">
    <location>
        <begin position="173"/>
        <end position="195"/>
    </location>
</feature>
<keyword evidence="11" id="KW-1185">Reference proteome</keyword>
<dbReference type="InterPro" id="IPR036259">
    <property type="entry name" value="MFS_trans_sf"/>
</dbReference>
<organism evidence="10 11">
    <name type="scientific">Chitinophaga japonensis</name>
    <name type="common">Flexibacter japonensis</name>
    <dbReference type="NCBI Taxonomy" id="104662"/>
    <lineage>
        <taxon>Bacteria</taxon>
        <taxon>Pseudomonadati</taxon>
        <taxon>Bacteroidota</taxon>
        <taxon>Chitinophagia</taxon>
        <taxon>Chitinophagales</taxon>
        <taxon>Chitinophagaceae</taxon>
        <taxon>Chitinophaga</taxon>
    </lineage>
</organism>
<feature type="transmembrane region" description="Helical" evidence="8">
    <location>
        <begin position="355"/>
        <end position="376"/>
    </location>
</feature>
<proteinExistence type="inferred from homology"/>
<evidence type="ECO:0000256" key="1">
    <source>
        <dbReference type="ARBA" id="ARBA00004651"/>
    </source>
</evidence>
<evidence type="ECO:0000256" key="5">
    <source>
        <dbReference type="ARBA" id="ARBA00022692"/>
    </source>
</evidence>
<dbReference type="GO" id="GO:1990961">
    <property type="term" value="P:xenobiotic detoxification by transmembrane export across the plasma membrane"/>
    <property type="evidence" value="ECO:0007669"/>
    <property type="project" value="InterPro"/>
</dbReference>
<feature type="transmembrane region" description="Helical" evidence="8">
    <location>
        <begin position="314"/>
        <end position="335"/>
    </location>
</feature>
<feature type="transmembrane region" description="Helical" evidence="8">
    <location>
        <begin position="112"/>
        <end position="133"/>
    </location>
</feature>
<reference evidence="10 11" key="1">
    <citation type="journal article" date="2013" name="Stand. Genomic Sci.">
        <title>Genomic Encyclopedia of Type Strains, Phase I: The one thousand microbial genomes (KMG-I) project.</title>
        <authorList>
            <person name="Kyrpides N.C."/>
            <person name="Woyke T."/>
            <person name="Eisen J.A."/>
            <person name="Garrity G."/>
            <person name="Lilburn T.G."/>
            <person name="Beck B.J."/>
            <person name="Whitman W.B."/>
            <person name="Hugenholtz P."/>
            <person name="Klenk H.P."/>
        </authorList>
    </citation>
    <scope>NUCLEOTIDE SEQUENCE [LARGE SCALE GENOMIC DNA]</scope>
    <source>
        <strain evidence="10 11">DSM 13484</strain>
    </source>
</reference>
<comment type="similarity">
    <text evidence="2">Belongs to the major facilitator superfamily. Bcr/CmlA family.</text>
</comment>
<dbReference type="EMBL" id="VLLG01000002">
    <property type="protein sequence ID" value="TWI91810.1"/>
    <property type="molecule type" value="Genomic_DNA"/>
</dbReference>
<accession>A0A562TFR3</accession>
<dbReference type="Proteomes" id="UP000316778">
    <property type="component" value="Unassembled WGS sequence"/>
</dbReference>
<dbReference type="Gene3D" id="1.20.1720.10">
    <property type="entry name" value="Multidrug resistance protein D"/>
    <property type="match status" value="1"/>
</dbReference>
<feature type="transmembrane region" description="Helical" evidence="8">
    <location>
        <begin position="228"/>
        <end position="251"/>
    </location>
</feature>
<keyword evidence="6 8" id="KW-1133">Transmembrane helix</keyword>
<dbReference type="CDD" id="cd17320">
    <property type="entry name" value="MFS_MdfA_MDR_like"/>
    <property type="match status" value="1"/>
</dbReference>
<dbReference type="InterPro" id="IPR020846">
    <property type="entry name" value="MFS_dom"/>
</dbReference>
<keyword evidence="3" id="KW-0813">Transport</keyword>
<dbReference type="NCBIfam" id="TIGR00710">
    <property type="entry name" value="efflux_Bcr_CflA"/>
    <property type="match status" value="1"/>
</dbReference>
<evidence type="ECO:0000256" key="7">
    <source>
        <dbReference type="ARBA" id="ARBA00023136"/>
    </source>
</evidence>
<feature type="transmembrane region" description="Helical" evidence="8">
    <location>
        <begin position="88"/>
        <end position="106"/>
    </location>
</feature>
<dbReference type="GO" id="GO:0005886">
    <property type="term" value="C:plasma membrane"/>
    <property type="evidence" value="ECO:0007669"/>
    <property type="project" value="UniProtKB-SubCell"/>
</dbReference>
<dbReference type="FunFam" id="1.20.1720.10:FF:000005">
    <property type="entry name" value="Bcr/CflA family efflux transporter"/>
    <property type="match status" value="1"/>
</dbReference>
<evidence type="ECO:0000256" key="2">
    <source>
        <dbReference type="ARBA" id="ARBA00006236"/>
    </source>
</evidence>
<feature type="transmembrane region" description="Helical" evidence="8">
    <location>
        <begin position="290"/>
        <end position="308"/>
    </location>
</feature>
<evidence type="ECO:0000259" key="9">
    <source>
        <dbReference type="PROSITE" id="PS50850"/>
    </source>
</evidence>
<keyword evidence="4" id="KW-1003">Cell membrane</keyword>
<keyword evidence="7 8" id="KW-0472">Membrane</keyword>
<feature type="transmembrane region" description="Helical" evidence="8">
    <location>
        <begin position="145"/>
        <end position="167"/>
    </location>
</feature>
<dbReference type="GO" id="GO:0015385">
    <property type="term" value="F:sodium:proton antiporter activity"/>
    <property type="evidence" value="ECO:0007669"/>
    <property type="project" value="TreeGrafter"/>
</dbReference>
<dbReference type="PANTHER" id="PTHR23502:SF132">
    <property type="entry name" value="POLYAMINE TRANSPORTER 2-RELATED"/>
    <property type="match status" value="1"/>
</dbReference>
<evidence type="ECO:0000256" key="6">
    <source>
        <dbReference type="ARBA" id="ARBA00022989"/>
    </source>
</evidence>
<evidence type="ECO:0000313" key="10">
    <source>
        <dbReference type="EMBL" id="TWI91810.1"/>
    </source>
</evidence>
<dbReference type="InterPro" id="IPR004812">
    <property type="entry name" value="Efflux_drug-R_Bcr/CmlA"/>
</dbReference>
<evidence type="ECO:0000256" key="4">
    <source>
        <dbReference type="ARBA" id="ARBA00022475"/>
    </source>
</evidence>
<dbReference type="PANTHER" id="PTHR23502">
    <property type="entry name" value="MAJOR FACILITATOR SUPERFAMILY"/>
    <property type="match status" value="1"/>
</dbReference>
<feature type="transmembrane region" description="Helical" evidence="8">
    <location>
        <begin position="57"/>
        <end position="76"/>
    </location>
</feature>
<dbReference type="InterPro" id="IPR011701">
    <property type="entry name" value="MFS"/>
</dbReference>
<sequence>MLPVSGSFACMARTKRQHFFLILILGALTALAPFSIDMYLPGFPAIAKDLHTSIAEVSLSLSSFFIGVSAGQLLYGPLLDRFGRKRPLHIGLVVYLLTSLGCVVATSVEALIVLRFLQALGCCACTVAATAMVRDLFPVEDNARVFSMLLLVVGVSPMLAPAVGGYVTEFLGWHYIFIILTVLAAVILAGSYWGLPESYQPDPSYSLLPAPIVRSFLFVVQEWRFTTYAFAGAIVFAGLLAYVAGSPYVFLEIFKVSGTQYSLIFALLAAGLIGAGQVNSLLLRKYKSEQIIRAALIFQAITGIILVTGTSNGWVGLAGTLGLIFVFLSCAGFIFPNASALSMAPFSKHAGSASALMGALQMGLGALASVAVSLLSKSDHSTFPMTGVMAACSLLALGILFTGSRVIRYRAGSGKVSL</sequence>
<feature type="transmembrane region" description="Helical" evidence="8">
    <location>
        <begin position="382"/>
        <end position="401"/>
    </location>
</feature>
<evidence type="ECO:0000313" key="11">
    <source>
        <dbReference type="Proteomes" id="UP000316778"/>
    </source>
</evidence>
<feature type="domain" description="Major facilitator superfamily (MFS) profile" evidence="9">
    <location>
        <begin position="21"/>
        <end position="405"/>
    </location>
</feature>
<feature type="transmembrane region" description="Helical" evidence="8">
    <location>
        <begin position="263"/>
        <end position="283"/>
    </location>
</feature>
<name>A0A562TFR3_CHIJA</name>
<comment type="subcellular location">
    <subcellularLocation>
        <location evidence="1">Cell membrane</location>
        <topology evidence="1">Multi-pass membrane protein</topology>
    </subcellularLocation>
</comment>
<dbReference type="GO" id="GO:0042910">
    <property type="term" value="F:xenobiotic transmembrane transporter activity"/>
    <property type="evidence" value="ECO:0007669"/>
    <property type="project" value="InterPro"/>
</dbReference>
<dbReference type="SUPFAM" id="SSF103473">
    <property type="entry name" value="MFS general substrate transporter"/>
    <property type="match status" value="1"/>
</dbReference>
<protein>
    <submittedName>
        <fullName evidence="10">DHA1 family bicyclomycin/chloramphenicol resistance-like MFS transporter</fullName>
    </submittedName>
</protein>
<gene>
    <name evidence="10" type="ORF">LX66_1191</name>
</gene>
<keyword evidence="5 8" id="KW-0812">Transmembrane</keyword>